<reference evidence="4" key="1">
    <citation type="journal article" date="2019" name="Int. J. Syst. Evol. Microbiol.">
        <title>The Global Catalogue of Microorganisms (GCM) 10K type strain sequencing project: providing services to taxonomists for standard genome sequencing and annotation.</title>
        <authorList>
            <consortium name="The Broad Institute Genomics Platform"/>
            <consortium name="The Broad Institute Genome Sequencing Center for Infectious Disease"/>
            <person name="Wu L."/>
            <person name="Ma J."/>
        </authorList>
    </citation>
    <scope>NUCLEOTIDE SEQUENCE [LARGE SCALE GENOMIC DNA]</scope>
    <source>
        <strain evidence="4">CGMCC 1.15795</strain>
    </source>
</reference>
<sequence>MVLAWDETTPAVRALVEATEATTSALDSVVVLVPAETGEPTQEEYLPLAAEPTLPEAAEAAISPAEAPPTEPAEAPPLGLPSASPVPPTLSKLPVPGAPAALPPALAAALAPLAWSEVRVLRLSSFGLPGLTELSKQALPHPIWQSSTLLPAAPYLGSQPEVTSSEVSTTANQGTIKPKAAVMHATLPEDAAAPGAPTPSGATQPARALPGLAPDYLLAASPLPALDAEADLAPILPDELATAEAAPAETPSSAQASWSEALASLRTPLPIDEPTLAADFQDAAAYYAATAGGATGTGPTALRSASKPFAAPDLNFQVIQYARFAVPVALAQAPFSAIYAPAWPTWLAAQELRYRTRQPLVLHVATLAAGADQSIETATGWQAELQRQALHRADLILAETPELTRRLRHDLGLSPELVRTVTAADAAAVAQALRTARVRPIINPG</sequence>
<evidence type="ECO:0000313" key="4">
    <source>
        <dbReference type="Proteomes" id="UP001597197"/>
    </source>
</evidence>
<feature type="domain" description="Glycosyltransferase subfamily 4-like N-terminal" evidence="2">
    <location>
        <begin position="324"/>
        <end position="421"/>
    </location>
</feature>
<gene>
    <name evidence="3" type="ORF">ACFSDX_05200</name>
</gene>
<evidence type="ECO:0000313" key="3">
    <source>
        <dbReference type="EMBL" id="MFD1871811.1"/>
    </source>
</evidence>
<evidence type="ECO:0000259" key="2">
    <source>
        <dbReference type="Pfam" id="PF13579"/>
    </source>
</evidence>
<dbReference type="InterPro" id="IPR028098">
    <property type="entry name" value="Glyco_trans_4-like_N"/>
</dbReference>
<dbReference type="Pfam" id="PF13579">
    <property type="entry name" value="Glyco_trans_4_4"/>
    <property type="match status" value="1"/>
</dbReference>
<name>A0ABW4QRI0_9BACT</name>
<dbReference type="EMBL" id="JBHUFD010000001">
    <property type="protein sequence ID" value="MFD1871811.1"/>
    <property type="molecule type" value="Genomic_DNA"/>
</dbReference>
<dbReference type="Proteomes" id="UP001597197">
    <property type="component" value="Unassembled WGS sequence"/>
</dbReference>
<feature type="region of interest" description="Disordered" evidence="1">
    <location>
        <begin position="60"/>
        <end position="85"/>
    </location>
</feature>
<dbReference type="Gene3D" id="3.40.50.2000">
    <property type="entry name" value="Glycogen Phosphorylase B"/>
    <property type="match status" value="1"/>
</dbReference>
<protein>
    <submittedName>
        <fullName evidence="3">Glycosyltransferase</fullName>
    </submittedName>
</protein>
<proteinExistence type="predicted"/>
<organism evidence="3 4">
    <name type="scientific">Hymenobacter bucti</name>
    <dbReference type="NCBI Taxonomy" id="1844114"/>
    <lineage>
        <taxon>Bacteria</taxon>
        <taxon>Pseudomonadati</taxon>
        <taxon>Bacteroidota</taxon>
        <taxon>Cytophagia</taxon>
        <taxon>Cytophagales</taxon>
        <taxon>Hymenobacteraceae</taxon>
        <taxon>Hymenobacter</taxon>
    </lineage>
</organism>
<keyword evidence="4" id="KW-1185">Reference proteome</keyword>
<comment type="caution">
    <text evidence="3">The sequence shown here is derived from an EMBL/GenBank/DDBJ whole genome shotgun (WGS) entry which is preliminary data.</text>
</comment>
<accession>A0ABW4QRI0</accession>
<evidence type="ECO:0000256" key="1">
    <source>
        <dbReference type="SAM" id="MobiDB-lite"/>
    </source>
</evidence>
<feature type="compositionally biased region" description="Pro residues" evidence="1">
    <location>
        <begin position="66"/>
        <end position="85"/>
    </location>
</feature>